<dbReference type="InterPro" id="IPR012657">
    <property type="entry name" value="23S_rRNA-intervening_sequence"/>
</dbReference>
<dbReference type="AlphaFoldDB" id="A0AAX2I976"/>
<evidence type="ECO:0000313" key="3">
    <source>
        <dbReference type="Proteomes" id="UP000217301"/>
    </source>
</evidence>
<dbReference type="PANTHER" id="PTHR38471:SF2">
    <property type="entry name" value="FOUR HELIX BUNDLE PROTEIN"/>
    <property type="match status" value="1"/>
</dbReference>
<sequence length="118" mass="13522">MGVLSEKSYLFAIRIVKLSKFLQNEKEYNLSKQVLRSGTAICALVKESEYAQTTPDFISKLYIALKEANETNYWVSLLHDTDYIEERLKVSLESDCNELIAMLIASIKTKKKSQPPKK</sequence>
<dbReference type="PANTHER" id="PTHR38471">
    <property type="entry name" value="FOUR HELIX BUNDLE PROTEIN"/>
    <property type="match status" value="1"/>
</dbReference>
<reference evidence="3" key="2">
    <citation type="submission" date="2017-06" db="EMBL/GenBank/DDBJ databases">
        <title>Capnocytophaga spp. assemblies.</title>
        <authorList>
            <person name="Gulvik C.A."/>
        </authorList>
    </citation>
    <scope>NUCLEOTIDE SEQUENCE [LARGE SCALE GENOMIC DNA]</scope>
    <source>
        <strain evidence="3">KC1668</strain>
    </source>
</reference>
<protein>
    <submittedName>
        <fullName evidence="2">Four helix bundle protein</fullName>
    </submittedName>
</protein>
<dbReference type="SUPFAM" id="SSF158446">
    <property type="entry name" value="IVS-encoded protein-like"/>
    <property type="match status" value="1"/>
</dbReference>
<accession>A0AAX2I976</accession>
<dbReference type="Pfam" id="PF05635">
    <property type="entry name" value="23S_rRNA_IVP"/>
    <property type="match status" value="1"/>
</dbReference>
<evidence type="ECO:0000313" key="1">
    <source>
        <dbReference type="EMBL" id="ATA84116.1"/>
    </source>
</evidence>
<dbReference type="EMBL" id="UAVP01000007">
    <property type="protein sequence ID" value="SQA74910.1"/>
    <property type="molecule type" value="Genomic_DNA"/>
</dbReference>
<dbReference type="NCBIfam" id="TIGR02436">
    <property type="entry name" value="four helix bundle protein"/>
    <property type="match status" value="1"/>
</dbReference>
<dbReference type="KEGG" id="cspu:CGC55_06165"/>
<dbReference type="EMBL" id="CP022385">
    <property type="protein sequence ID" value="ATA84116.1"/>
    <property type="molecule type" value="Genomic_DNA"/>
</dbReference>
<organism evidence="2 4">
    <name type="scientific">Capnocytophaga sputigena</name>
    <dbReference type="NCBI Taxonomy" id="1019"/>
    <lineage>
        <taxon>Bacteria</taxon>
        <taxon>Pseudomonadati</taxon>
        <taxon>Bacteroidota</taxon>
        <taxon>Flavobacteriia</taxon>
        <taxon>Flavobacteriales</taxon>
        <taxon>Flavobacteriaceae</taxon>
        <taxon>Capnocytophaga</taxon>
    </lineage>
</organism>
<evidence type="ECO:0000313" key="2">
    <source>
        <dbReference type="EMBL" id="SQA74910.1"/>
    </source>
</evidence>
<name>A0AAX2I976_CAPSP</name>
<dbReference type="Proteomes" id="UP000217301">
    <property type="component" value="Chromosome"/>
</dbReference>
<dbReference type="RefSeq" id="WP_040361315.1">
    <property type="nucleotide sequence ID" value="NZ_CAJPRX010000032.1"/>
</dbReference>
<dbReference type="InterPro" id="IPR036583">
    <property type="entry name" value="23S_rRNA_IVS_sf"/>
</dbReference>
<dbReference type="Proteomes" id="UP000249902">
    <property type="component" value="Unassembled WGS sequence"/>
</dbReference>
<dbReference type="Gene3D" id="1.20.1440.60">
    <property type="entry name" value="23S rRNA-intervening sequence"/>
    <property type="match status" value="1"/>
</dbReference>
<reference evidence="2 4" key="3">
    <citation type="submission" date="2018-06" db="EMBL/GenBank/DDBJ databases">
        <authorList>
            <consortium name="Pathogen Informatics"/>
            <person name="Doyle S."/>
        </authorList>
    </citation>
    <scope>NUCLEOTIDE SEQUENCE [LARGE SCALE GENOMIC DNA]</scope>
    <source>
        <strain evidence="2 4">NCTC11653</strain>
    </source>
</reference>
<keyword evidence="3" id="KW-1185">Reference proteome</keyword>
<reference evidence="1" key="1">
    <citation type="journal article" date="2017" name="Genome Announc.">
        <title>Twelve Complete Reference Genomes of Clinical Isolates in the Capnocytophaga Genus.</title>
        <authorList>
            <person name="Villarma A."/>
            <person name="Gulvik C.A."/>
            <person name="Rowe L.A."/>
            <person name="Sheth M."/>
            <person name="Juieng P."/>
            <person name="Nicholson A.C."/>
            <person name="Loparev V.N."/>
            <person name="McQuiston J.R."/>
        </authorList>
    </citation>
    <scope>NUCLEOTIDE SEQUENCE</scope>
    <source>
        <strain evidence="1">KC1668</strain>
    </source>
</reference>
<dbReference type="PIRSF" id="PIRSF035652">
    <property type="entry name" value="CHP02436"/>
    <property type="match status" value="1"/>
</dbReference>
<gene>
    <name evidence="1" type="ORF">CGC55_06165</name>
    <name evidence="2" type="ORF">NCTC11653_00805</name>
</gene>
<proteinExistence type="predicted"/>
<evidence type="ECO:0000313" key="4">
    <source>
        <dbReference type="Proteomes" id="UP000249902"/>
    </source>
</evidence>